<accession>A0A4R1GBA8</accession>
<feature type="binding site" evidence="10">
    <location>
        <position position="35"/>
    </location>
    <ligand>
        <name>NAD(+)</name>
        <dbReference type="ChEBI" id="CHEBI:57540"/>
    </ligand>
</feature>
<evidence type="ECO:0000256" key="3">
    <source>
        <dbReference type="ARBA" id="ARBA00012954"/>
    </source>
</evidence>
<dbReference type="Gene3D" id="3.40.50.720">
    <property type="entry name" value="NAD(P)-binding Rossmann-like Domain"/>
    <property type="match status" value="2"/>
</dbReference>
<dbReference type="SUPFAM" id="SSF51735">
    <property type="entry name" value="NAD(P)-binding Rossmann-fold domains"/>
    <property type="match status" value="1"/>
</dbReference>
<evidence type="ECO:0000256" key="9">
    <source>
        <dbReference type="PIRSR" id="PIRSR500134-2"/>
    </source>
</evidence>
<dbReference type="GO" id="GO:0003979">
    <property type="term" value="F:UDP-glucose 6-dehydrogenase activity"/>
    <property type="evidence" value="ECO:0007669"/>
    <property type="project" value="UniProtKB-EC"/>
</dbReference>
<dbReference type="InterPro" id="IPR008927">
    <property type="entry name" value="6-PGluconate_DH-like_C_sf"/>
</dbReference>
<evidence type="ECO:0000256" key="8">
    <source>
        <dbReference type="PIRSR" id="PIRSR500134-1"/>
    </source>
</evidence>
<sequence length="438" mass="49046">MRIAVIGLGYVGLVGAMCLASMGHEIVGVDIDEGKINKLKNGELPIYEEGLEEYYKKAVEEGRVSFTTDVKEAVEKTELCFVCVGTPSRKDGTVNLSYVESAATEIGRALKDKDSFYTVCFRSTIPPGTSNSLIIPILERESGKKVGKDFGYAFNPEFLREGTAIYDFFNPPKTVVGAGDERSAEVILEVYKDIPGGKFKLPIVESEMVKYVDNVWHAIKVAFANEVGYFAKQHGADGRLVMKVFCEDRKLNISPYYLMPGFAFGGSCLPKDVKGFVSIANQKGIEVPLISSVMKSNESHIDKAVKLIKEQVEPGSTVAIIGVAFKPGTDDTRESPAVYLARKLLDEGYKVRYFDPLVDTERVYRHFDRDFISISDEDFYSSLEEAFKDTDYLVLTGSYRDVPQEEEAYREKYVFDLNGVLYDKPNLREACKYYALCW</sequence>
<dbReference type="InterPro" id="IPR001732">
    <property type="entry name" value="UDP-Glc/GDP-Man_DH_N"/>
</dbReference>
<feature type="domain" description="UDP-glucose/GDP-mannose dehydrogenase C-terminal" evidence="11">
    <location>
        <begin position="319"/>
        <end position="423"/>
    </location>
</feature>
<evidence type="ECO:0000259" key="11">
    <source>
        <dbReference type="SMART" id="SM00984"/>
    </source>
</evidence>
<evidence type="ECO:0000256" key="4">
    <source>
        <dbReference type="ARBA" id="ARBA00023002"/>
    </source>
</evidence>
<dbReference type="NCBIfam" id="TIGR03026">
    <property type="entry name" value="NDP-sugDHase"/>
    <property type="match status" value="1"/>
</dbReference>
<dbReference type="InterPro" id="IPR036291">
    <property type="entry name" value="NAD(P)-bd_dom_sf"/>
</dbReference>
<evidence type="ECO:0000313" key="13">
    <source>
        <dbReference type="Proteomes" id="UP000295777"/>
    </source>
</evidence>
<dbReference type="PANTHER" id="PTHR43750:SF1">
    <property type="entry name" value="GDP-MANNOSE 6-DEHYDROGENASE"/>
    <property type="match status" value="1"/>
</dbReference>
<feature type="binding site" evidence="9">
    <location>
        <position position="210"/>
    </location>
    <ligand>
        <name>substrate</name>
    </ligand>
</feature>
<evidence type="ECO:0000256" key="2">
    <source>
        <dbReference type="ARBA" id="ARBA00006601"/>
    </source>
</evidence>
<evidence type="ECO:0000313" key="12">
    <source>
        <dbReference type="EMBL" id="TCK05274.1"/>
    </source>
</evidence>
<evidence type="ECO:0000256" key="5">
    <source>
        <dbReference type="ARBA" id="ARBA00023027"/>
    </source>
</evidence>
<dbReference type="InterPro" id="IPR014026">
    <property type="entry name" value="UDP-Glc/GDP-Man_DH_dimer"/>
</dbReference>
<feature type="binding site" evidence="9">
    <location>
        <begin position="158"/>
        <end position="161"/>
    </location>
    <ligand>
        <name>substrate</name>
    </ligand>
</feature>
<evidence type="ECO:0000256" key="7">
    <source>
        <dbReference type="PIRNR" id="PIRNR000124"/>
    </source>
</evidence>
<name>A0A4R1GBA8_9BACT</name>
<dbReference type="UniPathway" id="UPA00038">
    <property type="reaction ID" value="UER00491"/>
</dbReference>
<evidence type="ECO:0000256" key="6">
    <source>
        <dbReference type="ARBA" id="ARBA00047473"/>
    </source>
</evidence>
<feature type="binding site" evidence="10">
    <location>
        <position position="124"/>
    </location>
    <ligand>
        <name>NAD(+)</name>
        <dbReference type="ChEBI" id="CHEBI:57540"/>
    </ligand>
</feature>
<comment type="catalytic activity">
    <reaction evidence="6 7">
        <text>UDP-alpha-D-glucose + 2 NAD(+) + H2O = UDP-alpha-D-glucuronate + 2 NADH + 3 H(+)</text>
        <dbReference type="Rhea" id="RHEA:23596"/>
        <dbReference type="ChEBI" id="CHEBI:15377"/>
        <dbReference type="ChEBI" id="CHEBI:15378"/>
        <dbReference type="ChEBI" id="CHEBI:57540"/>
        <dbReference type="ChEBI" id="CHEBI:57945"/>
        <dbReference type="ChEBI" id="CHEBI:58052"/>
        <dbReference type="ChEBI" id="CHEBI:58885"/>
        <dbReference type="EC" id="1.1.1.22"/>
    </reaction>
</comment>
<dbReference type="PANTHER" id="PTHR43750">
    <property type="entry name" value="UDP-GLUCOSE 6-DEHYDROGENASE TUAD"/>
    <property type="match status" value="1"/>
</dbReference>
<comment type="caution">
    <text evidence="12">The sequence shown here is derived from an EMBL/GenBank/DDBJ whole genome shotgun (WGS) entry which is preliminary data.</text>
</comment>
<dbReference type="PIRSF" id="PIRSF000124">
    <property type="entry name" value="UDPglc_GDPman_dh"/>
    <property type="match status" value="1"/>
</dbReference>
<dbReference type="SMART" id="SM00984">
    <property type="entry name" value="UDPG_MGDP_dh_C"/>
    <property type="match status" value="1"/>
</dbReference>
<keyword evidence="5 7" id="KW-0520">NAD</keyword>
<feature type="binding site" evidence="9">
    <location>
        <begin position="257"/>
        <end position="261"/>
    </location>
    <ligand>
        <name>substrate</name>
    </ligand>
</feature>
<keyword evidence="4 7" id="KW-0560">Oxidoreductase</keyword>
<evidence type="ECO:0000256" key="10">
    <source>
        <dbReference type="PIRSR" id="PIRSR500134-3"/>
    </source>
</evidence>
<dbReference type="InterPro" id="IPR028357">
    <property type="entry name" value="UDPglc_DH_bac"/>
</dbReference>
<feature type="binding site" evidence="10">
    <location>
        <position position="333"/>
    </location>
    <ligand>
        <name>NAD(+)</name>
        <dbReference type="ChEBI" id="CHEBI:57540"/>
    </ligand>
</feature>
<dbReference type="PIRSF" id="PIRSF500134">
    <property type="entry name" value="UDPglc_DH_bac"/>
    <property type="match status" value="1"/>
</dbReference>
<dbReference type="InterPro" id="IPR014027">
    <property type="entry name" value="UDP-Glc/GDP-Man_DH_C"/>
</dbReference>
<comment type="similarity">
    <text evidence="2 7">Belongs to the UDP-glucose/GDP-mannose dehydrogenase family.</text>
</comment>
<feature type="binding site" evidence="9">
    <location>
        <position position="326"/>
    </location>
    <ligand>
        <name>substrate</name>
    </ligand>
</feature>
<dbReference type="EC" id="1.1.1.22" evidence="3 7"/>
<dbReference type="AlphaFoldDB" id="A0A4R1GBA8"/>
<dbReference type="GO" id="GO:0051287">
    <property type="term" value="F:NAD binding"/>
    <property type="evidence" value="ECO:0007669"/>
    <property type="project" value="InterPro"/>
</dbReference>
<feature type="binding site" evidence="10">
    <location>
        <position position="271"/>
    </location>
    <ligand>
        <name>NAD(+)</name>
        <dbReference type="ChEBI" id="CHEBI:57540"/>
    </ligand>
</feature>
<feature type="binding site" evidence="10">
    <location>
        <position position="161"/>
    </location>
    <ligand>
        <name>NAD(+)</name>
        <dbReference type="ChEBI" id="CHEBI:57540"/>
    </ligand>
</feature>
<dbReference type="Pfam" id="PF00984">
    <property type="entry name" value="UDPG_MGDP_dh"/>
    <property type="match status" value="1"/>
</dbReference>
<dbReference type="GO" id="GO:0000271">
    <property type="term" value="P:polysaccharide biosynthetic process"/>
    <property type="evidence" value="ECO:0007669"/>
    <property type="project" value="InterPro"/>
</dbReference>
<evidence type="ECO:0000256" key="1">
    <source>
        <dbReference type="ARBA" id="ARBA00004701"/>
    </source>
</evidence>
<reference evidence="12 13" key="1">
    <citation type="submission" date="2019-03" db="EMBL/GenBank/DDBJ databases">
        <title>Genomic Encyclopedia of Archaeal and Bacterial Type Strains, Phase II (KMG-II): from individual species to whole genera.</title>
        <authorList>
            <person name="Goeker M."/>
        </authorList>
    </citation>
    <scope>NUCLEOTIDE SEQUENCE [LARGE SCALE GENOMIC DNA]</scope>
    <source>
        <strain evidence="12 13">DSM 24425</strain>
    </source>
</reference>
<feature type="binding site" evidence="9">
    <location>
        <position position="265"/>
    </location>
    <ligand>
        <name>substrate</name>
    </ligand>
</feature>
<dbReference type="InterPro" id="IPR017476">
    <property type="entry name" value="UDP-Glc/GDP-Man"/>
</dbReference>
<dbReference type="Pfam" id="PF03721">
    <property type="entry name" value="UDPG_MGDP_dh_N"/>
    <property type="match status" value="1"/>
</dbReference>
<dbReference type="RefSeq" id="WP_132525853.1">
    <property type="nucleotide sequence ID" value="NZ_SMFV01000002.1"/>
</dbReference>
<dbReference type="GO" id="GO:0006065">
    <property type="term" value="P:UDP-glucuronate biosynthetic process"/>
    <property type="evidence" value="ECO:0007669"/>
    <property type="project" value="UniProtKB-UniPathway"/>
</dbReference>
<comment type="pathway">
    <text evidence="1">Nucleotide-sugar biosynthesis; UDP-alpha-D-glucuronate biosynthesis; UDP-alpha-D-glucuronate from UDP-alpha-D-glucose: step 1/1.</text>
</comment>
<dbReference type="Proteomes" id="UP000295777">
    <property type="component" value="Unassembled WGS sequence"/>
</dbReference>
<feature type="binding site" evidence="10">
    <location>
        <position position="86"/>
    </location>
    <ligand>
        <name>NAD(+)</name>
        <dbReference type="ChEBI" id="CHEBI:57540"/>
    </ligand>
</feature>
<keyword evidence="13" id="KW-1185">Reference proteome</keyword>
<gene>
    <name evidence="12" type="ORF">CLV27_0701</name>
</gene>
<dbReference type="Pfam" id="PF03720">
    <property type="entry name" value="UDPG_MGDP_dh_C"/>
    <property type="match status" value="1"/>
</dbReference>
<feature type="active site" description="Nucleophile" evidence="8">
    <location>
        <position position="268"/>
    </location>
</feature>
<dbReference type="SUPFAM" id="SSF52413">
    <property type="entry name" value="UDP-glucose/GDP-mannose dehydrogenase C-terminal domain"/>
    <property type="match status" value="1"/>
</dbReference>
<dbReference type="InterPro" id="IPR036220">
    <property type="entry name" value="UDP-Glc/GDP-Man_DH_C_sf"/>
</dbReference>
<organism evidence="12 13">
    <name type="scientific">Phorcysia thermohydrogeniphila</name>
    <dbReference type="NCBI Taxonomy" id="936138"/>
    <lineage>
        <taxon>Bacteria</taxon>
        <taxon>Pseudomonadati</taxon>
        <taxon>Aquificota</taxon>
        <taxon>Aquificia</taxon>
        <taxon>Desulfurobacteriales</taxon>
        <taxon>Desulfurobacteriaceae</taxon>
        <taxon>Phorcysia</taxon>
    </lineage>
</organism>
<proteinExistence type="inferred from homology"/>
<protein>
    <recommendedName>
        <fullName evidence="3 7">UDP-glucose 6-dehydrogenase</fullName>
        <ecNumber evidence="3 7">1.1.1.22</ecNumber>
    </recommendedName>
</protein>
<dbReference type="EMBL" id="SMFV01000002">
    <property type="protein sequence ID" value="TCK05274.1"/>
    <property type="molecule type" value="Genomic_DNA"/>
</dbReference>
<feature type="binding site" evidence="10">
    <location>
        <position position="30"/>
    </location>
    <ligand>
        <name>NAD(+)</name>
        <dbReference type="ChEBI" id="CHEBI:57540"/>
    </ligand>
</feature>
<dbReference type="SUPFAM" id="SSF48179">
    <property type="entry name" value="6-phosphogluconate dehydrogenase C-terminal domain-like"/>
    <property type="match status" value="1"/>
</dbReference>
<dbReference type="Gene3D" id="1.20.5.170">
    <property type="match status" value="1"/>
</dbReference>
<dbReference type="OrthoDB" id="9803238at2"/>